<evidence type="ECO:0000313" key="5">
    <source>
        <dbReference type="EMBL" id="MFD1511924.1"/>
    </source>
</evidence>
<keyword evidence="2" id="KW-0460">Magnesium</keyword>
<evidence type="ECO:0000256" key="1">
    <source>
        <dbReference type="ARBA" id="ARBA00022723"/>
    </source>
</evidence>
<dbReference type="GO" id="GO:0046872">
    <property type="term" value="F:metal ion binding"/>
    <property type="evidence" value="ECO:0007669"/>
    <property type="project" value="UniProtKB-KW"/>
</dbReference>
<accession>A0ABD6AQF7</accession>
<dbReference type="EC" id="4.2.1.6" evidence="5"/>
<protein>
    <submittedName>
        <fullName evidence="5">Galactonate dehydratase</fullName>
        <ecNumber evidence="5">4.2.1.6</ecNumber>
    </submittedName>
</protein>
<dbReference type="SMART" id="SM00922">
    <property type="entry name" value="MR_MLE"/>
    <property type="match status" value="1"/>
</dbReference>
<dbReference type="RefSeq" id="WP_250871906.1">
    <property type="nucleotide sequence ID" value="NZ_JALXFV010000002.1"/>
</dbReference>
<dbReference type="PROSITE" id="PS00908">
    <property type="entry name" value="MR_MLE_1"/>
    <property type="match status" value="1"/>
</dbReference>
<dbReference type="PANTHER" id="PTHR48080">
    <property type="entry name" value="D-GALACTONATE DEHYDRATASE-RELATED"/>
    <property type="match status" value="1"/>
</dbReference>
<dbReference type="EMBL" id="JBHUDC010000002">
    <property type="protein sequence ID" value="MFD1511924.1"/>
    <property type="molecule type" value="Genomic_DNA"/>
</dbReference>
<comment type="caution">
    <text evidence="5">The sequence shown here is derived from an EMBL/GenBank/DDBJ whole genome shotgun (WGS) entry which is preliminary data.</text>
</comment>
<dbReference type="InterPro" id="IPR029065">
    <property type="entry name" value="Enolase_C-like"/>
</dbReference>
<evidence type="ECO:0000259" key="4">
    <source>
        <dbReference type="SMART" id="SM00922"/>
    </source>
</evidence>
<dbReference type="InterPro" id="IPR036849">
    <property type="entry name" value="Enolase-like_C_sf"/>
</dbReference>
<proteinExistence type="predicted"/>
<dbReference type="Gene3D" id="3.20.20.120">
    <property type="entry name" value="Enolase-like C-terminal domain"/>
    <property type="match status" value="1"/>
</dbReference>
<organism evidence="5 6">
    <name type="scientific">Halomarina rubra</name>
    <dbReference type="NCBI Taxonomy" id="2071873"/>
    <lineage>
        <taxon>Archaea</taxon>
        <taxon>Methanobacteriati</taxon>
        <taxon>Methanobacteriota</taxon>
        <taxon>Stenosarchaea group</taxon>
        <taxon>Halobacteria</taxon>
        <taxon>Halobacteriales</taxon>
        <taxon>Natronomonadaceae</taxon>
        <taxon>Halomarina</taxon>
    </lineage>
</organism>
<gene>
    <name evidence="5" type="primary">dgoD</name>
    <name evidence="5" type="ORF">ACFSBT_01355</name>
</gene>
<dbReference type="PROSITE" id="PS00909">
    <property type="entry name" value="MR_MLE_2"/>
    <property type="match status" value="1"/>
</dbReference>
<dbReference type="SUPFAM" id="SSF54826">
    <property type="entry name" value="Enolase N-terminal domain-like"/>
    <property type="match status" value="1"/>
</dbReference>
<evidence type="ECO:0000256" key="2">
    <source>
        <dbReference type="ARBA" id="ARBA00022842"/>
    </source>
</evidence>
<evidence type="ECO:0000313" key="6">
    <source>
        <dbReference type="Proteomes" id="UP001597187"/>
    </source>
</evidence>
<reference evidence="5 6" key="1">
    <citation type="journal article" date="2019" name="Int. J. Syst. Evol. Microbiol.">
        <title>The Global Catalogue of Microorganisms (GCM) 10K type strain sequencing project: providing services to taxonomists for standard genome sequencing and annotation.</title>
        <authorList>
            <consortium name="The Broad Institute Genomics Platform"/>
            <consortium name="The Broad Institute Genome Sequencing Center for Infectious Disease"/>
            <person name="Wu L."/>
            <person name="Ma J."/>
        </authorList>
    </citation>
    <scope>NUCLEOTIDE SEQUENCE [LARGE SCALE GENOMIC DNA]</scope>
    <source>
        <strain evidence="5 6">CGMCC 1.12563</strain>
    </source>
</reference>
<dbReference type="SFLD" id="SFLDF00003">
    <property type="entry name" value="D-galactonate_dehydratase"/>
    <property type="match status" value="1"/>
</dbReference>
<dbReference type="InterPro" id="IPR013341">
    <property type="entry name" value="Mandelate_racemase_N_dom"/>
</dbReference>
<dbReference type="InterPro" id="IPR034593">
    <property type="entry name" value="DgoD-like"/>
</dbReference>
<dbReference type="InterPro" id="IPR018110">
    <property type="entry name" value="Mandel_Rmase/mucon_lact_enz_CS"/>
</dbReference>
<keyword evidence="1" id="KW-0479">Metal-binding</keyword>
<dbReference type="Proteomes" id="UP001597187">
    <property type="component" value="Unassembled WGS sequence"/>
</dbReference>
<keyword evidence="6" id="KW-1185">Reference proteome</keyword>
<sequence length="384" mass="42883">MSKIVDYELFEVPPRWLFLRVETSDGLVGWGEPVIEGRSKTVRTAVEELMNNYLLGEDPHHIEDHWQRMYRGGFYRGGPILMSAIAGIDQALWDLKGKHFETPVYDLLGGRARDRVRVYQWIGGDRPAEVGEAAREKVDEGFTALKMNATSEMRSVDTPQSVTDAADRIASVRKAVGPEIDIGVDFHGRVAKPMAKRLASALEPYDPFFIEEPVLPEQNESLPDIAAHTSIPIATGERMFSRWDFKQIFNDGAVDIIQPDLSHAGGITEVKKIASMAEAYDVALAPHCPLGPIALAACVQVDACSHNALIQEQSLNIHYNKGGDVLDYLADPNVFTYEEGYVDLPTDPGLGIEMNVDYIREQAEREVDWHNPVWRHDDGSVAEW</sequence>
<dbReference type="CDD" id="cd03325">
    <property type="entry name" value="D-galactonate_dehydratase"/>
    <property type="match status" value="1"/>
</dbReference>
<dbReference type="Pfam" id="PF02746">
    <property type="entry name" value="MR_MLE_N"/>
    <property type="match status" value="1"/>
</dbReference>
<keyword evidence="3 5" id="KW-0456">Lyase</keyword>
<feature type="domain" description="Mandelate racemase/muconate lactonizing enzyme C-terminal" evidence="4">
    <location>
        <begin position="127"/>
        <end position="232"/>
    </location>
</feature>
<dbReference type="GO" id="GO:0008869">
    <property type="term" value="F:galactonate dehydratase activity"/>
    <property type="evidence" value="ECO:0007669"/>
    <property type="project" value="UniProtKB-EC"/>
</dbReference>
<dbReference type="InterPro" id="IPR029017">
    <property type="entry name" value="Enolase-like_N"/>
</dbReference>
<dbReference type="NCBIfam" id="NF010624">
    <property type="entry name" value="PRK14017.1"/>
    <property type="match status" value="1"/>
</dbReference>
<name>A0ABD6AQF7_9EURY</name>
<dbReference type="PANTHER" id="PTHR48080:SF2">
    <property type="entry name" value="D-GALACTONATE DEHYDRATASE"/>
    <property type="match status" value="1"/>
</dbReference>
<dbReference type="InterPro" id="IPR013342">
    <property type="entry name" value="Mandelate_racemase_C"/>
</dbReference>
<dbReference type="InterPro" id="IPR023592">
    <property type="entry name" value="Galactonate_deHydtase"/>
</dbReference>
<dbReference type="Pfam" id="PF13378">
    <property type="entry name" value="MR_MLE_C"/>
    <property type="match status" value="1"/>
</dbReference>
<dbReference type="SFLD" id="SFLDS00001">
    <property type="entry name" value="Enolase"/>
    <property type="match status" value="1"/>
</dbReference>
<evidence type="ECO:0000256" key="3">
    <source>
        <dbReference type="ARBA" id="ARBA00023239"/>
    </source>
</evidence>
<dbReference type="Gene3D" id="3.30.390.10">
    <property type="entry name" value="Enolase-like, N-terminal domain"/>
    <property type="match status" value="1"/>
</dbReference>
<dbReference type="SUPFAM" id="SSF51604">
    <property type="entry name" value="Enolase C-terminal domain-like"/>
    <property type="match status" value="1"/>
</dbReference>
<dbReference type="AlphaFoldDB" id="A0ABD6AQF7"/>
<dbReference type="SFLD" id="SFLDG00179">
    <property type="entry name" value="mandelate_racemase"/>
    <property type="match status" value="1"/>
</dbReference>